<name>L8H136_ACACF</name>
<proteinExistence type="predicted"/>
<evidence type="ECO:0000313" key="1">
    <source>
        <dbReference type="EMBL" id="ELR19199.1"/>
    </source>
</evidence>
<sequence>MRRVASTRSLARASCLRRSHSLLPKTCYLSTTGCVLARSALVGVKQQRYSEELHSNHGISVGDQLAGPHQRDPHEYLKQLSTKWSWPPPSAKLKAPPTATHFLYRAQDRMDSVEALWRGVVQPSWQAYRSGYFDDKKAWSTGFIHGASGVGKTRFNLEFLALLADYLTSDASKAYRSPDDEVESLHAALKNSKTVVLDIRHNGLALKVDETEWPPEVILGLRLAHNYWWPHVPYSEVYDAFRWQVREDPTLWGTFSLGRVLFAIRQHKAAPTRDDPSPRIPSMLHIAIDEIQSVFDTMAPYGGGSSVRSAPEPLSTALNRALQGAISQSQGLYVLGTLSGTAARHATEVLHATDATSTGVLLSPLSAKTVRQIVASFQFRFEPQPGQPEMVSGQEWLEKGGKPFERLLTTIGGNARALECLERVLKTQGSPSKPLRLNQITTELTKEVRNTFNIESWGRKGSGQFGLLLALAGIPVTRESVVAFEEPSTPQQPPRPITVAELEKIGVVHLRPPPPSDPGQPDSWVNTWDAALDLAVKSKRHQRHQLHQLLKEASRLLADFYPTAASFEKLALEHRVLRHNVASEWARRQGLTYVDAADLFCGTICHPSLTELSFVPAATVRHVSEPAGAGVWWRAAKGGGPQASKEVPPTSVILEDGTTVELGSTSPYALLLSGSNAVDDDALSYSDDIKALISKRRYLAEQFPEEEHIMVITSNKRAQQPGGKPHTAATLLRVPTAGRNETTSVDPRTCIITVTDDSLAWAMSPTLAHFLVLE</sequence>
<dbReference type="KEGG" id="acan:ACA1_262770"/>
<accession>L8H136</accession>
<evidence type="ECO:0000313" key="2">
    <source>
        <dbReference type="Proteomes" id="UP000011083"/>
    </source>
</evidence>
<dbReference type="EMBL" id="KB007933">
    <property type="protein sequence ID" value="ELR19199.1"/>
    <property type="molecule type" value="Genomic_DNA"/>
</dbReference>
<dbReference type="AlphaFoldDB" id="L8H136"/>
<keyword evidence="2" id="KW-1185">Reference proteome</keyword>
<dbReference type="Proteomes" id="UP000011083">
    <property type="component" value="Unassembled WGS sequence"/>
</dbReference>
<dbReference type="VEuPathDB" id="AmoebaDB:ACA1_262770"/>
<dbReference type="GeneID" id="14920379"/>
<organism evidence="1 2">
    <name type="scientific">Acanthamoeba castellanii (strain ATCC 30010 / Neff)</name>
    <dbReference type="NCBI Taxonomy" id="1257118"/>
    <lineage>
        <taxon>Eukaryota</taxon>
        <taxon>Amoebozoa</taxon>
        <taxon>Discosea</taxon>
        <taxon>Longamoebia</taxon>
        <taxon>Centramoebida</taxon>
        <taxon>Acanthamoebidae</taxon>
        <taxon>Acanthamoeba</taxon>
    </lineage>
</organism>
<gene>
    <name evidence="1" type="ORF">ACA1_262770</name>
</gene>
<dbReference type="RefSeq" id="XP_004341284.1">
    <property type="nucleotide sequence ID" value="XM_004341236.1"/>
</dbReference>
<protein>
    <submittedName>
        <fullName evidence="1">Uncharacterized protein</fullName>
    </submittedName>
</protein>
<reference evidence="1 2" key="1">
    <citation type="journal article" date="2013" name="Genome Biol.">
        <title>Genome of Acanthamoeba castellanii highlights extensive lateral gene transfer and early evolution of tyrosine kinase signaling.</title>
        <authorList>
            <person name="Clarke M."/>
            <person name="Lohan A.J."/>
            <person name="Liu B."/>
            <person name="Lagkouvardos I."/>
            <person name="Roy S."/>
            <person name="Zafar N."/>
            <person name="Bertelli C."/>
            <person name="Schilde C."/>
            <person name="Kianianmomeni A."/>
            <person name="Burglin T.R."/>
            <person name="Frech C."/>
            <person name="Turcotte B."/>
            <person name="Kopec K.O."/>
            <person name="Synnott J.M."/>
            <person name="Choo C."/>
            <person name="Paponov I."/>
            <person name="Finkler A."/>
            <person name="Soon Heng Tan C."/>
            <person name="Hutchins A.P."/>
            <person name="Weinmeier T."/>
            <person name="Rattei T."/>
            <person name="Chu J.S."/>
            <person name="Gimenez G."/>
            <person name="Irimia M."/>
            <person name="Rigden D.J."/>
            <person name="Fitzpatrick D.A."/>
            <person name="Lorenzo-Morales J."/>
            <person name="Bateman A."/>
            <person name="Chiu C.H."/>
            <person name="Tang P."/>
            <person name="Hegemann P."/>
            <person name="Fromm H."/>
            <person name="Raoult D."/>
            <person name="Greub G."/>
            <person name="Miranda-Saavedra D."/>
            <person name="Chen N."/>
            <person name="Nash P."/>
            <person name="Ginger M.L."/>
            <person name="Horn M."/>
            <person name="Schaap P."/>
            <person name="Caler L."/>
            <person name="Loftus B."/>
        </authorList>
    </citation>
    <scope>NUCLEOTIDE SEQUENCE [LARGE SCALE GENOMIC DNA]</scope>
    <source>
        <strain evidence="1 2">Neff</strain>
    </source>
</reference>